<feature type="region of interest" description="Disordered" evidence="1">
    <location>
        <begin position="304"/>
        <end position="405"/>
    </location>
</feature>
<feature type="region of interest" description="Disordered" evidence="1">
    <location>
        <begin position="614"/>
        <end position="636"/>
    </location>
</feature>
<feature type="compositionally biased region" description="Polar residues" evidence="1">
    <location>
        <begin position="457"/>
        <end position="486"/>
    </location>
</feature>
<name>A0A1L9T8H5_9EURO</name>
<dbReference type="AlphaFoldDB" id="A0A1L9T8H5"/>
<feature type="region of interest" description="Disordered" evidence="1">
    <location>
        <begin position="173"/>
        <end position="227"/>
    </location>
</feature>
<organism evidence="2 3">
    <name type="scientific">Aspergillus sydowii CBS 593.65</name>
    <dbReference type="NCBI Taxonomy" id="1036612"/>
    <lineage>
        <taxon>Eukaryota</taxon>
        <taxon>Fungi</taxon>
        <taxon>Dikarya</taxon>
        <taxon>Ascomycota</taxon>
        <taxon>Pezizomycotina</taxon>
        <taxon>Eurotiomycetes</taxon>
        <taxon>Eurotiomycetidae</taxon>
        <taxon>Eurotiales</taxon>
        <taxon>Aspergillaceae</taxon>
        <taxon>Aspergillus</taxon>
        <taxon>Aspergillus subgen. Nidulantes</taxon>
    </lineage>
</organism>
<reference evidence="3" key="1">
    <citation type="journal article" date="2017" name="Genome Biol.">
        <title>Comparative genomics reveals high biological diversity and specific adaptations in the industrially and medically important fungal genus Aspergillus.</title>
        <authorList>
            <person name="de Vries R.P."/>
            <person name="Riley R."/>
            <person name="Wiebenga A."/>
            <person name="Aguilar-Osorio G."/>
            <person name="Amillis S."/>
            <person name="Uchima C.A."/>
            <person name="Anderluh G."/>
            <person name="Asadollahi M."/>
            <person name="Askin M."/>
            <person name="Barry K."/>
            <person name="Battaglia E."/>
            <person name="Bayram O."/>
            <person name="Benocci T."/>
            <person name="Braus-Stromeyer S.A."/>
            <person name="Caldana C."/>
            <person name="Canovas D."/>
            <person name="Cerqueira G.C."/>
            <person name="Chen F."/>
            <person name="Chen W."/>
            <person name="Choi C."/>
            <person name="Clum A."/>
            <person name="Dos Santos R.A."/>
            <person name="Damasio A.R."/>
            <person name="Diallinas G."/>
            <person name="Emri T."/>
            <person name="Fekete E."/>
            <person name="Flipphi M."/>
            <person name="Freyberg S."/>
            <person name="Gallo A."/>
            <person name="Gournas C."/>
            <person name="Habgood R."/>
            <person name="Hainaut M."/>
            <person name="Harispe M.L."/>
            <person name="Henrissat B."/>
            <person name="Hilden K.S."/>
            <person name="Hope R."/>
            <person name="Hossain A."/>
            <person name="Karabika E."/>
            <person name="Karaffa L."/>
            <person name="Karanyi Z."/>
            <person name="Krasevec N."/>
            <person name="Kuo A."/>
            <person name="Kusch H."/>
            <person name="LaButti K."/>
            <person name="Lagendijk E.L."/>
            <person name="Lapidus A."/>
            <person name="Levasseur A."/>
            <person name="Lindquist E."/>
            <person name="Lipzen A."/>
            <person name="Logrieco A.F."/>
            <person name="MacCabe A."/>
            <person name="Maekelae M.R."/>
            <person name="Malavazi I."/>
            <person name="Melin P."/>
            <person name="Meyer V."/>
            <person name="Mielnichuk N."/>
            <person name="Miskei M."/>
            <person name="Molnar A.P."/>
            <person name="Mule G."/>
            <person name="Ngan C.Y."/>
            <person name="Orejas M."/>
            <person name="Orosz E."/>
            <person name="Ouedraogo J.P."/>
            <person name="Overkamp K.M."/>
            <person name="Park H.-S."/>
            <person name="Perrone G."/>
            <person name="Piumi F."/>
            <person name="Punt P.J."/>
            <person name="Ram A.F."/>
            <person name="Ramon A."/>
            <person name="Rauscher S."/>
            <person name="Record E."/>
            <person name="Riano-Pachon D.M."/>
            <person name="Robert V."/>
            <person name="Roehrig J."/>
            <person name="Ruller R."/>
            <person name="Salamov A."/>
            <person name="Salih N.S."/>
            <person name="Samson R.A."/>
            <person name="Sandor E."/>
            <person name="Sanguinetti M."/>
            <person name="Schuetze T."/>
            <person name="Sepcic K."/>
            <person name="Shelest E."/>
            <person name="Sherlock G."/>
            <person name="Sophianopoulou V."/>
            <person name="Squina F.M."/>
            <person name="Sun H."/>
            <person name="Susca A."/>
            <person name="Todd R.B."/>
            <person name="Tsang A."/>
            <person name="Unkles S.E."/>
            <person name="van de Wiele N."/>
            <person name="van Rossen-Uffink D."/>
            <person name="Oliveira J.V."/>
            <person name="Vesth T.C."/>
            <person name="Visser J."/>
            <person name="Yu J.-H."/>
            <person name="Zhou M."/>
            <person name="Andersen M.R."/>
            <person name="Archer D.B."/>
            <person name="Baker S.E."/>
            <person name="Benoit I."/>
            <person name="Brakhage A.A."/>
            <person name="Braus G.H."/>
            <person name="Fischer R."/>
            <person name="Frisvad J.C."/>
            <person name="Goldman G.H."/>
            <person name="Houbraken J."/>
            <person name="Oakley B."/>
            <person name="Pocsi I."/>
            <person name="Scazzocchio C."/>
            <person name="Seiboth B."/>
            <person name="vanKuyk P.A."/>
            <person name="Wortman J."/>
            <person name="Dyer P.S."/>
            <person name="Grigoriev I.V."/>
        </authorList>
    </citation>
    <scope>NUCLEOTIDE SEQUENCE [LARGE SCALE GENOMIC DNA]</scope>
    <source>
        <strain evidence="3">CBS 593.65</strain>
    </source>
</reference>
<protein>
    <submittedName>
        <fullName evidence="2">Uncharacterized protein</fullName>
    </submittedName>
</protein>
<feature type="compositionally biased region" description="Polar residues" evidence="1">
    <location>
        <begin position="348"/>
        <end position="359"/>
    </location>
</feature>
<feature type="compositionally biased region" description="Basic and acidic residues" evidence="1">
    <location>
        <begin position="309"/>
        <end position="325"/>
    </location>
</feature>
<dbReference type="GeneID" id="63758775"/>
<dbReference type="Proteomes" id="UP000184356">
    <property type="component" value="Unassembled WGS sequence"/>
</dbReference>
<dbReference type="VEuPathDB" id="FungiDB:ASPSYDRAFT_158081"/>
<evidence type="ECO:0000313" key="3">
    <source>
        <dbReference type="Proteomes" id="UP000184356"/>
    </source>
</evidence>
<proteinExistence type="predicted"/>
<evidence type="ECO:0000256" key="1">
    <source>
        <dbReference type="SAM" id="MobiDB-lite"/>
    </source>
</evidence>
<gene>
    <name evidence="2" type="ORF">ASPSYDRAFT_158081</name>
</gene>
<accession>A0A1L9T8H5</accession>
<keyword evidence="3" id="KW-1185">Reference proteome</keyword>
<sequence>MAHVSTVSIRSIRRLPYATIQAPYSNSSQIRCLWGCSHERYNRDRHKRHIEYVFSRHQRQRRPRHPLRDHQTIYPDHHYQSWRHPTWGWGWGWTSFKPNFSEFQGRRRQEHDHDSWEDQAQKRMERIRKEIEADPYAALFGRRLEPFASNFGARFENGFTSLWRSLFGLDKPENDTSNIGRAKEDSRSASGDDVRMNKTERSQSHPLSDSTDARFEFDPVSGRMVPKRPEDDYVIEGQAAAHGFPKDLDTSSLKTEETKPHDHPESDIVGSSNNGDSAIPESSAVSEGTSGFIITPQSQVSDFVTSGKTMDDAPKPLEESQRAAHAEPFQSTQKSEHPGPPDNDSYGALSNDNVIQPSQILGAEKTVSEKPVPEHHKEEGFERLGFLSRRENESPTSTVIDARDEQLDQLRANDIRAAYEPRRLSIESELEAEAPKDVGESSTGPMNVDNHIKSVKDPNTGSSAPPSEWLSNTALNESNEQTQDTSPSHHEAPATGDTSNAEVYRIFAYDPSSLSVTEAETTSSLQTSSEHLHPAEVLTRLTNPAKFLPCLNQMHKEGYEIVSGGGDILVFRKVPEAKSPTIDDIQTQDIPETLTKEHPAEAAVVQPAHGDFYTGNLPYNQSSTEKSHSKSAPKSRVRKVLRRMLVSGAATAGTCYAIGVVSEYFRTGGVDGWGIDGFTEFESERRHMER</sequence>
<feature type="region of interest" description="Disordered" evidence="1">
    <location>
        <begin position="239"/>
        <end position="287"/>
    </location>
</feature>
<feature type="compositionally biased region" description="Basic and acidic residues" evidence="1">
    <location>
        <begin position="366"/>
        <end position="393"/>
    </location>
</feature>
<feature type="region of interest" description="Disordered" evidence="1">
    <location>
        <begin position="418"/>
        <end position="499"/>
    </location>
</feature>
<dbReference type="OrthoDB" id="3946750at2759"/>
<dbReference type="RefSeq" id="XP_040699535.1">
    <property type="nucleotide sequence ID" value="XM_040842702.1"/>
</dbReference>
<feature type="compositionally biased region" description="Basic and acidic residues" evidence="1">
    <location>
        <begin position="244"/>
        <end position="266"/>
    </location>
</feature>
<evidence type="ECO:0000313" key="2">
    <source>
        <dbReference type="EMBL" id="OJJ55729.1"/>
    </source>
</evidence>
<dbReference type="STRING" id="1036612.A0A1L9T8H5"/>
<dbReference type="EMBL" id="KV878592">
    <property type="protein sequence ID" value="OJJ55729.1"/>
    <property type="molecule type" value="Genomic_DNA"/>
</dbReference>
<feature type="compositionally biased region" description="Basic and acidic residues" evidence="1">
    <location>
        <begin position="181"/>
        <end position="203"/>
    </location>
</feature>